<feature type="domain" description="Fumarylacetoacetase-like C-terminal" evidence="3">
    <location>
        <begin position="81"/>
        <end position="295"/>
    </location>
</feature>
<dbReference type="Proteomes" id="UP000600365">
    <property type="component" value="Unassembled WGS sequence"/>
</dbReference>
<sequence>MSVWSLVTCRPEDQGTASFVAIADAEGRVRRHPVLARYTDVGAALRDWADLEPVLRGRQPTEGEPLEGVRVLAPVPAPGKLVFAGANYHDHLREMGVGDVPDGMEPFFFLLPPTSIIGPDDAIAVPDDAGARVDWEAELGVVIGRRVHDVPVELALEAVAGYTIVNDISARGLHARTNPLAPPFAYDWLASKGRDTFSPIGPGVTPSWFVPDPQTLPVRLWRNGVLEQDGNTKDMIFNVAQLISAASKLMTLEPGDVLATGTPAGVGAAKGLALEAGDRLRIEIEPLGALANDVRRADQPAALSTARAALNTLEQG</sequence>
<accession>A0A918D2B5</accession>
<dbReference type="PANTHER" id="PTHR42796:SF4">
    <property type="entry name" value="FUMARYLACETOACETATE HYDROLASE DOMAIN-CONTAINING PROTEIN 2A"/>
    <property type="match status" value="1"/>
</dbReference>
<dbReference type="PANTHER" id="PTHR42796">
    <property type="entry name" value="FUMARYLACETOACETATE HYDROLASE DOMAIN-CONTAINING PROTEIN 2A-RELATED"/>
    <property type="match status" value="1"/>
</dbReference>
<name>A0A918D2B5_9ACTN</name>
<comment type="similarity">
    <text evidence="1">Belongs to the FAH family.</text>
</comment>
<organism evidence="4 5">
    <name type="scientific">Streptomyces albiflavescens</name>
    <dbReference type="NCBI Taxonomy" id="1623582"/>
    <lineage>
        <taxon>Bacteria</taxon>
        <taxon>Bacillati</taxon>
        <taxon>Actinomycetota</taxon>
        <taxon>Actinomycetes</taxon>
        <taxon>Kitasatosporales</taxon>
        <taxon>Streptomycetaceae</taxon>
        <taxon>Streptomyces</taxon>
    </lineage>
</organism>
<dbReference type="InterPro" id="IPR011234">
    <property type="entry name" value="Fumarylacetoacetase-like_C"/>
</dbReference>
<dbReference type="Gene3D" id="3.90.850.10">
    <property type="entry name" value="Fumarylacetoacetase-like, C-terminal domain"/>
    <property type="match status" value="1"/>
</dbReference>
<dbReference type="InterPro" id="IPR051121">
    <property type="entry name" value="FAH"/>
</dbReference>
<dbReference type="AlphaFoldDB" id="A0A918D2B5"/>
<evidence type="ECO:0000256" key="2">
    <source>
        <dbReference type="ARBA" id="ARBA00022723"/>
    </source>
</evidence>
<dbReference type="GO" id="GO:0016853">
    <property type="term" value="F:isomerase activity"/>
    <property type="evidence" value="ECO:0007669"/>
    <property type="project" value="UniProtKB-KW"/>
</dbReference>
<dbReference type="Pfam" id="PF01557">
    <property type="entry name" value="FAA_hydrolase"/>
    <property type="match status" value="1"/>
</dbReference>
<evidence type="ECO:0000259" key="3">
    <source>
        <dbReference type="Pfam" id="PF01557"/>
    </source>
</evidence>
<dbReference type="RefSeq" id="WP_189185762.1">
    <property type="nucleotide sequence ID" value="NZ_BMMM01000003.1"/>
</dbReference>
<dbReference type="InterPro" id="IPR036663">
    <property type="entry name" value="Fumarylacetoacetase_C_sf"/>
</dbReference>
<dbReference type="EMBL" id="BMMM01000003">
    <property type="protein sequence ID" value="GGN58725.1"/>
    <property type="molecule type" value="Genomic_DNA"/>
</dbReference>
<keyword evidence="5" id="KW-1185">Reference proteome</keyword>
<evidence type="ECO:0000313" key="5">
    <source>
        <dbReference type="Proteomes" id="UP000600365"/>
    </source>
</evidence>
<evidence type="ECO:0000313" key="4">
    <source>
        <dbReference type="EMBL" id="GGN58725.1"/>
    </source>
</evidence>
<keyword evidence="2" id="KW-0479">Metal-binding</keyword>
<evidence type="ECO:0000256" key="1">
    <source>
        <dbReference type="ARBA" id="ARBA00010211"/>
    </source>
</evidence>
<protein>
    <submittedName>
        <fullName evidence="4">2-hydroxyhepta-2,4-diene-1,7-dioate isomerase</fullName>
    </submittedName>
</protein>
<comment type="caution">
    <text evidence="4">The sequence shown here is derived from an EMBL/GenBank/DDBJ whole genome shotgun (WGS) entry which is preliminary data.</text>
</comment>
<reference evidence="4 5" key="1">
    <citation type="journal article" date="2014" name="Int. J. Syst. Evol. Microbiol.">
        <title>Complete genome sequence of Corynebacterium casei LMG S-19264T (=DSM 44701T), isolated from a smear-ripened cheese.</title>
        <authorList>
            <consortium name="US DOE Joint Genome Institute (JGI-PGF)"/>
            <person name="Walter F."/>
            <person name="Albersmeier A."/>
            <person name="Kalinowski J."/>
            <person name="Ruckert C."/>
        </authorList>
    </citation>
    <scope>NUCLEOTIDE SEQUENCE [LARGE SCALE GENOMIC DNA]</scope>
    <source>
        <strain evidence="4 5">CGMCC 4.7111</strain>
    </source>
</reference>
<dbReference type="GO" id="GO:0044281">
    <property type="term" value="P:small molecule metabolic process"/>
    <property type="evidence" value="ECO:0007669"/>
    <property type="project" value="UniProtKB-ARBA"/>
</dbReference>
<keyword evidence="4" id="KW-0413">Isomerase</keyword>
<dbReference type="SUPFAM" id="SSF56529">
    <property type="entry name" value="FAH"/>
    <property type="match status" value="1"/>
</dbReference>
<proteinExistence type="inferred from homology"/>
<gene>
    <name evidence="4" type="ORF">GCM10011579_022430</name>
</gene>
<dbReference type="GO" id="GO:0046872">
    <property type="term" value="F:metal ion binding"/>
    <property type="evidence" value="ECO:0007669"/>
    <property type="project" value="UniProtKB-KW"/>
</dbReference>